<dbReference type="Pfam" id="PF01381">
    <property type="entry name" value="HTH_3"/>
    <property type="match status" value="1"/>
</dbReference>
<dbReference type="InterPro" id="IPR010982">
    <property type="entry name" value="Lambda_DNA-bd_dom_sf"/>
</dbReference>
<dbReference type="PROSITE" id="PS50943">
    <property type="entry name" value="HTH_CROC1"/>
    <property type="match status" value="1"/>
</dbReference>
<evidence type="ECO:0000313" key="2">
    <source>
        <dbReference type="EMBL" id="GLK53959.1"/>
    </source>
</evidence>
<organism evidence="2 3">
    <name type="scientific">Maricaulis virginensis</name>
    <dbReference type="NCBI Taxonomy" id="144022"/>
    <lineage>
        <taxon>Bacteria</taxon>
        <taxon>Pseudomonadati</taxon>
        <taxon>Pseudomonadota</taxon>
        <taxon>Alphaproteobacteria</taxon>
        <taxon>Maricaulales</taxon>
        <taxon>Maricaulaceae</taxon>
        <taxon>Maricaulis</taxon>
    </lineage>
</organism>
<evidence type="ECO:0000259" key="1">
    <source>
        <dbReference type="PROSITE" id="PS50943"/>
    </source>
</evidence>
<reference evidence="2" key="1">
    <citation type="journal article" date="2014" name="Int. J. Syst. Evol. Microbiol.">
        <title>Complete genome sequence of Corynebacterium casei LMG S-19264T (=DSM 44701T), isolated from a smear-ripened cheese.</title>
        <authorList>
            <consortium name="US DOE Joint Genome Institute (JGI-PGF)"/>
            <person name="Walter F."/>
            <person name="Albersmeier A."/>
            <person name="Kalinowski J."/>
            <person name="Ruckert C."/>
        </authorList>
    </citation>
    <scope>NUCLEOTIDE SEQUENCE</scope>
    <source>
        <strain evidence="2">VKM B-1513</strain>
    </source>
</reference>
<proteinExistence type="predicted"/>
<dbReference type="AlphaFoldDB" id="A0A9W6IQZ9"/>
<dbReference type="SUPFAM" id="SSF47413">
    <property type="entry name" value="lambda repressor-like DNA-binding domains"/>
    <property type="match status" value="1"/>
</dbReference>
<reference evidence="2" key="2">
    <citation type="submission" date="2023-01" db="EMBL/GenBank/DDBJ databases">
        <authorList>
            <person name="Sun Q."/>
            <person name="Evtushenko L."/>
        </authorList>
    </citation>
    <scope>NUCLEOTIDE SEQUENCE</scope>
    <source>
        <strain evidence="2">VKM B-1513</strain>
    </source>
</reference>
<dbReference type="SMART" id="SM00530">
    <property type="entry name" value="HTH_XRE"/>
    <property type="match status" value="1"/>
</dbReference>
<sequence>MANARSPDKIDILVGTRLLMRRDELRISQEQLGDAVGVTFQQIQKYEGATNRISASRLFRIARFLDVPLDYFFTPIDASGDIPDDSVSLPDSYGFIRHRHGPRLIRAFERLPDNQVGAVLSLVEALGEHKGSGAFNA</sequence>
<gene>
    <name evidence="2" type="ORF">GCM10017621_34670</name>
</gene>
<dbReference type="GO" id="GO:0003677">
    <property type="term" value="F:DNA binding"/>
    <property type="evidence" value="ECO:0007669"/>
    <property type="project" value="InterPro"/>
</dbReference>
<evidence type="ECO:0000313" key="3">
    <source>
        <dbReference type="Proteomes" id="UP001143486"/>
    </source>
</evidence>
<dbReference type="InterPro" id="IPR001387">
    <property type="entry name" value="Cro/C1-type_HTH"/>
</dbReference>
<protein>
    <submittedName>
        <fullName evidence="2">HTH-type transcriptional regulator</fullName>
    </submittedName>
</protein>
<dbReference type="Proteomes" id="UP001143486">
    <property type="component" value="Unassembled WGS sequence"/>
</dbReference>
<keyword evidence="3" id="KW-1185">Reference proteome</keyword>
<dbReference type="Gene3D" id="1.10.260.40">
    <property type="entry name" value="lambda repressor-like DNA-binding domains"/>
    <property type="match status" value="1"/>
</dbReference>
<accession>A0A9W6IQZ9</accession>
<dbReference type="EMBL" id="BSFE01000016">
    <property type="protein sequence ID" value="GLK53959.1"/>
    <property type="molecule type" value="Genomic_DNA"/>
</dbReference>
<feature type="domain" description="HTH cro/C1-type" evidence="1">
    <location>
        <begin position="18"/>
        <end position="72"/>
    </location>
</feature>
<name>A0A9W6IQZ9_9PROT</name>
<comment type="caution">
    <text evidence="2">The sequence shown here is derived from an EMBL/GenBank/DDBJ whole genome shotgun (WGS) entry which is preliminary data.</text>
</comment>
<dbReference type="CDD" id="cd00093">
    <property type="entry name" value="HTH_XRE"/>
    <property type="match status" value="1"/>
</dbReference>
<dbReference type="RefSeq" id="WP_271188291.1">
    <property type="nucleotide sequence ID" value="NZ_BSFE01000016.1"/>
</dbReference>